<evidence type="ECO:0000259" key="1">
    <source>
        <dbReference type="Pfam" id="PF03235"/>
    </source>
</evidence>
<gene>
    <name evidence="3" type="ORF">FHS75_002128</name>
</gene>
<dbReference type="Proteomes" id="UP000522081">
    <property type="component" value="Unassembled WGS sequence"/>
</dbReference>
<dbReference type="EMBL" id="JACBZF010000003">
    <property type="protein sequence ID" value="NYH95799.1"/>
    <property type="molecule type" value="Genomic_DNA"/>
</dbReference>
<evidence type="ECO:0000259" key="2">
    <source>
        <dbReference type="Pfam" id="PF07510"/>
    </source>
</evidence>
<evidence type="ECO:0000313" key="3">
    <source>
        <dbReference type="EMBL" id="NYH95799.1"/>
    </source>
</evidence>
<accession>A0A7Y9XWF7</accession>
<feature type="domain" description="GmrSD restriction endonucleases N-terminal" evidence="1">
    <location>
        <begin position="18"/>
        <end position="339"/>
    </location>
</feature>
<dbReference type="Pfam" id="PF03235">
    <property type="entry name" value="GmrSD_N"/>
    <property type="match status" value="1"/>
</dbReference>
<comment type="caution">
    <text evidence="3">The sequence shown here is derived from an EMBL/GenBank/DDBJ whole genome shotgun (WGS) entry which is preliminary data.</text>
</comment>
<organism evidence="3 4">
    <name type="scientific">Novosphingobium marinum</name>
    <dbReference type="NCBI Taxonomy" id="1514948"/>
    <lineage>
        <taxon>Bacteria</taxon>
        <taxon>Pseudomonadati</taxon>
        <taxon>Pseudomonadota</taxon>
        <taxon>Alphaproteobacteria</taxon>
        <taxon>Sphingomonadales</taxon>
        <taxon>Sphingomonadaceae</taxon>
        <taxon>Novosphingobium</taxon>
    </lineage>
</organism>
<dbReference type="InterPro" id="IPR004919">
    <property type="entry name" value="GmrSD_N"/>
</dbReference>
<proteinExistence type="predicted"/>
<reference evidence="3 4" key="1">
    <citation type="submission" date="2020-07" db="EMBL/GenBank/DDBJ databases">
        <title>Genomic Encyclopedia of Type Strains, Phase IV (KMG-IV): sequencing the most valuable type-strain genomes for metagenomic binning, comparative biology and taxonomic classification.</title>
        <authorList>
            <person name="Goeker M."/>
        </authorList>
    </citation>
    <scope>NUCLEOTIDE SEQUENCE [LARGE SCALE GENOMIC DNA]</scope>
    <source>
        <strain evidence="3 4">DSM 29043</strain>
    </source>
</reference>
<name>A0A7Y9XWF7_9SPHN</name>
<evidence type="ECO:0000313" key="4">
    <source>
        <dbReference type="Proteomes" id="UP000522081"/>
    </source>
</evidence>
<dbReference type="PANTHER" id="PTHR35149">
    <property type="entry name" value="SLL5132 PROTEIN"/>
    <property type="match status" value="1"/>
</dbReference>
<keyword evidence="4" id="KW-1185">Reference proteome</keyword>
<feature type="domain" description="GmrSD restriction endonucleases C-terminal" evidence="2">
    <location>
        <begin position="642"/>
        <end position="763"/>
    </location>
</feature>
<dbReference type="PANTHER" id="PTHR35149:SF1">
    <property type="entry name" value="DUF5655 DOMAIN-CONTAINING PROTEIN"/>
    <property type="match status" value="1"/>
</dbReference>
<dbReference type="Pfam" id="PF07510">
    <property type="entry name" value="GmrSD_C"/>
    <property type="match status" value="1"/>
</dbReference>
<evidence type="ECO:0008006" key="5">
    <source>
        <dbReference type="Google" id="ProtNLM"/>
    </source>
</evidence>
<dbReference type="AlphaFoldDB" id="A0A7Y9XWF7"/>
<dbReference type="RefSeq" id="WP_160734385.1">
    <property type="nucleotide sequence ID" value="NZ_BMGF01000003.1"/>
</dbReference>
<sequence>MTIDVEKAFRANPRSVLQFLQVPGQGCYIPAYQREYRWDKENVNRLFEDALHGLSLLPEREETISFLGTIIAIHDTQYVTVKPHFRNEMPRPVMTIIDGQQRISTFILLFVAIHNLLATCLPSVEKDDEEGSAWLLEEIQKMMAELRDCFILDKRSGKALNRYYPRLIRSFDDVWSSKPEARYSSAIARLIWDYLKHIENEETEAKQFRPSEPDGEKASTHKNVAAVFRHMNKRLRDLVQPQEEMPSLIEHALKAGFGEALFGFEVPSEVAERLRKDDETTTGKRFRLAFAAIIFAHYLQRRMAFTVVESEGEDDAFDMFEALNTTGEPLTAFETFRPRVIDAEGLEDYQSTPSHADMLRTEKYVDRYAKDASKLQRTTSELLVAFALAETGQKLGKKLNEQRRYLRAQYGDPDDKTRTEFRRGFVKRLGDVSDLMSTSWDPAETLNPSFGGLSNIDEPAKVAFEFLRGLKHTVTIPPLSRFFGAALSADPEERLQKSVAFADAIKASAAFTAIWRGAFGTTSGIDAVYRDVMLSGDGQAALAARPFSGNPSTKRKSALDIALYKRVLCDALEKAGISEKGSWSGKVETSLLAKHATEVAKFLLIASAHDVEPDLKNPGLVVSGRKGVHPTLTLDAWNLLSPMQVEHIAPQQGASTDWPADLYDERELFQTLGNLTLLHRDHNIVVSNHPQPKKMASYRALASRTPEAFEAAREEARKLGYDLPERSEAILAEATHARLLIPLVECPSDWDGEFVRQRSRRLAEIAWDRLRPWLD</sequence>
<dbReference type="InterPro" id="IPR011089">
    <property type="entry name" value="GmrSD_C"/>
</dbReference>
<protein>
    <recommendedName>
        <fullName evidence="5">DUF262 domain-containing protein</fullName>
    </recommendedName>
</protein>